<keyword evidence="2" id="KW-1185">Reference proteome</keyword>
<comment type="caution">
    <text evidence="1">The sequence shown here is derived from an EMBL/GenBank/DDBJ whole genome shotgun (WGS) entry which is preliminary data.</text>
</comment>
<evidence type="ECO:0000313" key="2">
    <source>
        <dbReference type="Proteomes" id="UP000798662"/>
    </source>
</evidence>
<dbReference type="Proteomes" id="UP000798662">
    <property type="component" value="Chromosome 2"/>
</dbReference>
<dbReference type="EMBL" id="CM020619">
    <property type="protein sequence ID" value="KAK1863631.1"/>
    <property type="molecule type" value="Genomic_DNA"/>
</dbReference>
<evidence type="ECO:0000313" key="1">
    <source>
        <dbReference type="EMBL" id="KAK1863631.1"/>
    </source>
</evidence>
<sequence length="220" mass="22127">MTAGEVGGDRAAPHGGEAATAVAVGGASGLVGQASRVTPWAAVGTVGAAPAVDAATAAVALLDEGADLRTAVRRQSRKTAAAVVRHINGRRGGQLSVSSSLTRNAVRATVQLSDCGIAGARPSIGTVRRVVRAGPGEWTGGAATTRGRSTASLASALEREIRGRGPSATSPKFSKVGCRGRCRTAARPSSAALTEDHEQQRTPGRERVVADGDCRTRSGG</sequence>
<proteinExistence type="predicted"/>
<organism evidence="1 2">
    <name type="scientific">Pyropia yezoensis</name>
    <name type="common">Susabi-nori</name>
    <name type="synonym">Porphyra yezoensis</name>
    <dbReference type="NCBI Taxonomy" id="2788"/>
    <lineage>
        <taxon>Eukaryota</taxon>
        <taxon>Rhodophyta</taxon>
        <taxon>Bangiophyceae</taxon>
        <taxon>Bangiales</taxon>
        <taxon>Bangiaceae</taxon>
        <taxon>Pyropia</taxon>
    </lineage>
</organism>
<protein>
    <submittedName>
        <fullName evidence="1">Uncharacterized protein</fullName>
    </submittedName>
</protein>
<name>A0ACC3C1J5_PYRYE</name>
<reference evidence="1" key="1">
    <citation type="submission" date="2019-11" db="EMBL/GenBank/DDBJ databases">
        <title>Nori genome reveals adaptations in red seaweeds to the harsh intertidal environment.</title>
        <authorList>
            <person name="Wang D."/>
            <person name="Mao Y."/>
        </authorList>
    </citation>
    <scope>NUCLEOTIDE SEQUENCE</scope>
    <source>
        <tissue evidence="1">Gametophyte</tissue>
    </source>
</reference>
<gene>
    <name evidence="1" type="ORF">I4F81_006185</name>
</gene>
<accession>A0ACC3C1J5</accession>